<dbReference type="RefSeq" id="WP_103906873.1">
    <property type="nucleotide sequence ID" value="NZ_CP049246.1"/>
</dbReference>
<dbReference type="Proteomes" id="UP000236731">
    <property type="component" value="Unassembled WGS sequence"/>
</dbReference>
<protein>
    <recommendedName>
        <fullName evidence="3">DUF4397 domain-containing protein</fullName>
    </recommendedName>
</protein>
<reference evidence="2" key="1">
    <citation type="submission" date="2016-10" db="EMBL/GenBank/DDBJ databases">
        <authorList>
            <person name="Varghese N."/>
            <person name="Submissions S."/>
        </authorList>
    </citation>
    <scope>NUCLEOTIDE SEQUENCE [LARGE SCALE GENOMIC DNA]</scope>
    <source>
        <strain evidence="2">DSM 22361</strain>
    </source>
</reference>
<dbReference type="AlphaFoldDB" id="A0A1H6AKQ7"/>
<dbReference type="PROSITE" id="PS51257">
    <property type="entry name" value="PROKAR_LIPOPROTEIN"/>
    <property type="match status" value="1"/>
</dbReference>
<dbReference type="OrthoDB" id="9792011at2"/>
<name>A0A1H6AKQ7_9SPHI</name>
<sequence>MSIPKYIISFTILVFCLITSSCSKDNALDELDAPGSFAGVSAFNAIGGSDSLELMIAGQVVNRDGEIFSEGTNLAYRTVFPGEQAIELKSFSPNAIYAKGKHHFLGSKFYSIFFWGKGSQDYYVSEDDILQPKDGFAKIRFVNLVQGLKVKLDYKNQSSVQSHSFTTPISNFVEVKQGANMELSVSSADSKLAAVEEKVWLQNQAIYTFVIYSVLNKETKQPELKLQQIKLP</sequence>
<dbReference type="EMBL" id="FNUT01000008">
    <property type="protein sequence ID" value="SEG48992.1"/>
    <property type="molecule type" value="Genomic_DNA"/>
</dbReference>
<accession>A0A1H6AKQ7</accession>
<evidence type="ECO:0000313" key="2">
    <source>
        <dbReference type="Proteomes" id="UP000236731"/>
    </source>
</evidence>
<evidence type="ECO:0008006" key="3">
    <source>
        <dbReference type="Google" id="ProtNLM"/>
    </source>
</evidence>
<evidence type="ECO:0000313" key="1">
    <source>
        <dbReference type="EMBL" id="SEG48992.1"/>
    </source>
</evidence>
<keyword evidence="2" id="KW-1185">Reference proteome</keyword>
<proteinExistence type="predicted"/>
<organism evidence="1 2">
    <name type="scientific">Sphingobacterium lactis</name>
    <dbReference type="NCBI Taxonomy" id="797291"/>
    <lineage>
        <taxon>Bacteria</taxon>
        <taxon>Pseudomonadati</taxon>
        <taxon>Bacteroidota</taxon>
        <taxon>Sphingobacteriia</taxon>
        <taxon>Sphingobacteriales</taxon>
        <taxon>Sphingobacteriaceae</taxon>
        <taxon>Sphingobacterium</taxon>
    </lineage>
</organism>
<gene>
    <name evidence="1" type="ORF">SAMN05421877_108190</name>
</gene>